<gene>
    <name evidence="1" type="ORF">D9753_32095</name>
</gene>
<dbReference type="RefSeq" id="WP_121790173.1">
    <property type="nucleotide sequence ID" value="NZ_CP033073.1"/>
</dbReference>
<dbReference type="KEGG" id="sdd:D9753_32095"/>
<accession>A0A3G2JJV2</accession>
<proteinExistence type="predicted"/>
<dbReference type="Proteomes" id="UP000268329">
    <property type="component" value="Chromosome"/>
</dbReference>
<evidence type="ECO:0000313" key="1">
    <source>
        <dbReference type="EMBL" id="AYN42746.1"/>
    </source>
</evidence>
<sequence>MTAGEISEHPPIYGRLVAERGDVLAETRSAAEQAQRRARQALDWSGLRPPVQRLEQAGGTFSAFG</sequence>
<evidence type="ECO:0000313" key="2">
    <source>
        <dbReference type="Proteomes" id="UP000268329"/>
    </source>
</evidence>
<organism evidence="1 2">
    <name type="scientific">Streptomyces dangxiongensis</name>
    <dbReference type="NCBI Taxonomy" id="1442032"/>
    <lineage>
        <taxon>Bacteria</taxon>
        <taxon>Bacillati</taxon>
        <taxon>Actinomycetota</taxon>
        <taxon>Actinomycetes</taxon>
        <taxon>Kitasatosporales</taxon>
        <taxon>Streptomycetaceae</taxon>
        <taxon>Streptomyces</taxon>
    </lineage>
</organism>
<keyword evidence="2" id="KW-1185">Reference proteome</keyword>
<protein>
    <submittedName>
        <fullName evidence="1">Uncharacterized protein</fullName>
    </submittedName>
</protein>
<reference evidence="1 2" key="1">
    <citation type="submission" date="2018-10" db="EMBL/GenBank/DDBJ databases">
        <title>The genome of Streptomyces dangxiongensis Z022.</title>
        <authorList>
            <person name="Zhang B."/>
        </authorList>
    </citation>
    <scope>NUCLEOTIDE SEQUENCE [LARGE SCALE GENOMIC DNA]</scope>
    <source>
        <strain evidence="1 2">Z022</strain>
    </source>
</reference>
<dbReference type="AlphaFoldDB" id="A0A3G2JJV2"/>
<dbReference type="EMBL" id="CP033073">
    <property type="protein sequence ID" value="AYN42746.1"/>
    <property type="molecule type" value="Genomic_DNA"/>
</dbReference>
<name>A0A3G2JJV2_9ACTN</name>